<comment type="similarity">
    <text evidence="1">Belongs to the glycogen phosphorylase family.</text>
</comment>
<keyword evidence="3" id="KW-1185">Reference proteome</keyword>
<dbReference type="PANTHER" id="PTHR42655">
    <property type="entry name" value="GLYCOGEN PHOSPHORYLASE"/>
    <property type="match status" value="1"/>
</dbReference>
<gene>
    <name evidence="2" type="primary">glgP</name>
    <name evidence="2" type="ORF">EFA69_18785</name>
</gene>
<evidence type="ECO:0000256" key="1">
    <source>
        <dbReference type="ARBA" id="ARBA00006047"/>
    </source>
</evidence>
<comment type="caution">
    <text evidence="2">The sequence shown here is derived from an EMBL/GenBank/DDBJ whole genome shotgun (WGS) entry which is preliminary data.</text>
</comment>
<sequence>MGNYSKWYHPYTINEKYSERVAYFSMEFGIHQALKIYSGGLGYLAGSHMRSAYELRQNMIGIGILWRHGYYDQVRNDDQFMAVQFQKKYYSFLEDTGIMVQVNIHNNPVWVKALVLPADTFGTVPMYFLTTDIPENDYLSRTITHRLYDPELPTRIAQSIVLGIGGTKVVETLGGAAIYHMNEAHALPMVFHLFDKYRDVHEVKKRLVFTTHTPEKAGNEEHDVDLLAKMSFFGTLPVEEARQISGVYGPSLNYTLTALRLSKVANGVSKLHGEVSREMWHGNEGICEIKSITNSQNISYWQNPRLRQLLEANDDEGLLRYKAEMKKPLFELVADQTGKLFRTDVLTIVWARRFAAYKRADLLLYDLHRFFELINHSEQPVQVIWAGKPYPFDYGAISIFNKLIEISHQKNNVAVLTGYELDLSAKLKQGADIWLNTPRRPREASGTSGMTAAMNGAINFSVQDGWIPEFGRHGQNSFLFPIVDTTLPDYEQDKVDYTNMMQILETEIIPTYYHDRKKWVNIMKQSMQDVVAYFGSERMADEYYQLMYQNGK</sequence>
<dbReference type="InterPro" id="IPR000811">
    <property type="entry name" value="Glyco_trans_35"/>
</dbReference>
<dbReference type="SUPFAM" id="SSF53756">
    <property type="entry name" value="UDP-Glycosyltransferase/glycogen phosphorylase"/>
    <property type="match status" value="1"/>
</dbReference>
<dbReference type="RefSeq" id="WP_123134590.1">
    <property type="nucleotide sequence ID" value="NZ_RJJE01000017.1"/>
</dbReference>
<dbReference type="GO" id="GO:0008184">
    <property type="term" value="F:glycogen phosphorylase activity"/>
    <property type="evidence" value="ECO:0007669"/>
    <property type="project" value="InterPro"/>
</dbReference>
<name>A0A3M9MRG4_9BACT</name>
<dbReference type="Proteomes" id="UP000271010">
    <property type="component" value="Unassembled WGS sequence"/>
</dbReference>
<evidence type="ECO:0000313" key="2">
    <source>
        <dbReference type="EMBL" id="RNI28122.1"/>
    </source>
</evidence>
<dbReference type="InterPro" id="IPR011834">
    <property type="entry name" value="Agluc_phsphrylas"/>
</dbReference>
<dbReference type="EMBL" id="RJJE01000017">
    <property type="protein sequence ID" value="RNI28122.1"/>
    <property type="molecule type" value="Genomic_DNA"/>
</dbReference>
<dbReference type="InterPro" id="IPR052182">
    <property type="entry name" value="Glycogen/Maltodextrin_Phosph"/>
</dbReference>
<evidence type="ECO:0000313" key="3">
    <source>
        <dbReference type="Proteomes" id="UP000271010"/>
    </source>
</evidence>
<dbReference type="Gene3D" id="3.40.50.2000">
    <property type="entry name" value="Glycogen Phosphorylase B"/>
    <property type="match status" value="2"/>
</dbReference>
<accession>A0A3M9MRG4</accession>
<dbReference type="OrthoDB" id="9760804at2"/>
<protein>
    <submittedName>
        <fullName evidence="2">Alpha-glucan family phosphorylase</fullName>
    </submittedName>
</protein>
<reference evidence="2 3" key="1">
    <citation type="submission" date="2018-11" db="EMBL/GenBank/DDBJ databases">
        <title>Rufibacter latericius sp. nov., isolated from water in Baiyang Lake.</title>
        <authorList>
            <person name="Yang Y."/>
        </authorList>
    </citation>
    <scope>NUCLEOTIDE SEQUENCE [LARGE SCALE GENOMIC DNA]</scope>
    <source>
        <strain evidence="2 3">MCC P1</strain>
    </source>
</reference>
<dbReference type="Pfam" id="PF00343">
    <property type="entry name" value="Phosphorylase"/>
    <property type="match status" value="1"/>
</dbReference>
<dbReference type="GO" id="GO:0005975">
    <property type="term" value="P:carbohydrate metabolic process"/>
    <property type="evidence" value="ECO:0007669"/>
    <property type="project" value="InterPro"/>
</dbReference>
<dbReference type="PANTHER" id="PTHR42655:SF1">
    <property type="entry name" value="GLYCOGEN PHOSPHORYLASE"/>
    <property type="match status" value="1"/>
</dbReference>
<dbReference type="NCBIfam" id="TIGR02094">
    <property type="entry name" value="more_P_ylases"/>
    <property type="match status" value="2"/>
</dbReference>
<dbReference type="AlphaFoldDB" id="A0A3M9MRG4"/>
<dbReference type="GO" id="GO:0030170">
    <property type="term" value="F:pyridoxal phosphate binding"/>
    <property type="evidence" value="ECO:0007669"/>
    <property type="project" value="InterPro"/>
</dbReference>
<organism evidence="2 3">
    <name type="scientific">Rufibacter immobilis</name>
    <dbReference type="NCBI Taxonomy" id="1348778"/>
    <lineage>
        <taxon>Bacteria</taxon>
        <taxon>Pseudomonadati</taxon>
        <taxon>Bacteroidota</taxon>
        <taxon>Cytophagia</taxon>
        <taxon>Cytophagales</taxon>
        <taxon>Hymenobacteraceae</taxon>
        <taxon>Rufibacter</taxon>
    </lineage>
</organism>
<proteinExistence type="inferred from homology"/>